<protein>
    <recommendedName>
        <fullName evidence="3">Nif11 domain-containing protein</fullName>
    </recommendedName>
</protein>
<evidence type="ECO:0008006" key="3">
    <source>
        <dbReference type="Google" id="ProtNLM"/>
    </source>
</evidence>
<gene>
    <name evidence="1" type="ORF">Ami103574_08325</name>
</gene>
<accession>A0A858BVX3</accession>
<evidence type="ECO:0000313" key="1">
    <source>
        <dbReference type="EMBL" id="QIB69329.1"/>
    </source>
</evidence>
<reference evidence="1 2" key="1">
    <citation type="submission" date="2020-02" db="EMBL/GenBank/DDBJ databases">
        <authorList>
            <person name="Kim Y.B."/>
            <person name="Roh S.W."/>
        </authorList>
    </citation>
    <scope>NUCLEOTIDE SEQUENCE [LARGE SCALE GENOMIC DNA]</scope>
    <source>
        <strain evidence="1 2">DSM 103574</strain>
    </source>
</reference>
<dbReference type="KEGG" id="abut:Ami103574_08325"/>
<dbReference type="EMBL" id="CP048649">
    <property type="protein sequence ID" value="QIB69329.1"/>
    <property type="molecule type" value="Genomic_DNA"/>
</dbReference>
<name>A0A858BVX3_9FIRM</name>
<dbReference type="AlphaFoldDB" id="A0A858BVX3"/>
<proteinExistence type="predicted"/>
<dbReference type="Proteomes" id="UP000466848">
    <property type="component" value="Chromosome"/>
</dbReference>
<keyword evidence="2" id="KW-1185">Reference proteome</keyword>
<sequence length="74" mass="8192">MTRKEFYEKLDADQKKLLNTFKTAEDVISFAQELGISLEVQVAQEIAGELPDELLEAVSGGTSTRAAAQKDLYQ</sequence>
<evidence type="ECO:0000313" key="2">
    <source>
        <dbReference type="Proteomes" id="UP000466848"/>
    </source>
</evidence>
<dbReference type="RefSeq" id="WP_163066500.1">
    <property type="nucleotide sequence ID" value="NZ_CP048649.1"/>
</dbReference>
<organism evidence="1 2">
    <name type="scientific">Aminipila butyrica</name>
    <dbReference type="NCBI Taxonomy" id="433296"/>
    <lineage>
        <taxon>Bacteria</taxon>
        <taxon>Bacillati</taxon>
        <taxon>Bacillota</taxon>
        <taxon>Clostridia</taxon>
        <taxon>Peptostreptococcales</taxon>
        <taxon>Anaerovoracaceae</taxon>
        <taxon>Aminipila</taxon>
    </lineage>
</organism>